<protein>
    <recommendedName>
        <fullName evidence="6">Ribosomal RNA small subunit methyltransferase H</fullName>
        <ecNumber evidence="6">2.1.1.199</ecNumber>
    </recommendedName>
    <alternativeName>
        <fullName evidence="6">16S rRNA m(4)C1402 methyltransferase</fullName>
    </alternativeName>
    <alternativeName>
        <fullName evidence="6">rRNA (cytosine-N(4)-)-methyltransferase RsmH</fullName>
    </alternativeName>
</protein>
<evidence type="ECO:0000256" key="7">
    <source>
        <dbReference type="SAM" id="MobiDB-lite"/>
    </source>
</evidence>
<dbReference type="PANTHER" id="PTHR11265">
    <property type="entry name" value="S-ADENOSYL-METHYLTRANSFERASE MRAW"/>
    <property type="match status" value="1"/>
</dbReference>
<dbReference type="PIRSF" id="PIRSF004486">
    <property type="entry name" value="MraW"/>
    <property type="match status" value="1"/>
</dbReference>
<dbReference type="Gene3D" id="1.10.150.170">
    <property type="entry name" value="Putative methyltransferase TM0872, insert domain"/>
    <property type="match status" value="1"/>
</dbReference>
<dbReference type="EC" id="2.1.1.199" evidence="6"/>
<dbReference type="InterPro" id="IPR023397">
    <property type="entry name" value="SAM-dep_MeTrfase_MraW_recog"/>
</dbReference>
<reference evidence="8" key="2">
    <citation type="journal article" date="2023" name="Biology">
        <title>Prokaryotic Life Associated with Coal-Fire Gas Vents Revealed by Metagenomics.</title>
        <authorList>
            <person name="Kadnikov V.V."/>
            <person name="Mardanov A.V."/>
            <person name="Beletsky A.V."/>
            <person name="Karnachuk O.V."/>
            <person name="Ravin N.V."/>
        </authorList>
    </citation>
    <scope>NUCLEOTIDE SEQUENCE</scope>
    <source>
        <strain evidence="8">Bu02</strain>
    </source>
</reference>
<organism evidence="8">
    <name type="scientific">Candidatus Fermentithermobacillus carboniphilus</name>
    <dbReference type="NCBI Taxonomy" id="3085328"/>
    <lineage>
        <taxon>Bacteria</taxon>
        <taxon>Bacillati</taxon>
        <taxon>Bacillota</taxon>
        <taxon>Candidatus Fermentithermobacillia</taxon>
        <taxon>Candidatus Fermentithermobacillales</taxon>
        <taxon>Candidatus Fermentithermobacillaceae</taxon>
        <taxon>Candidatus Fermentithermobacillus</taxon>
    </lineage>
</organism>
<dbReference type="InterPro" id="IPR029063">
    <property type="entry name" value="SAM-dependent_MTases_sf"/>
</dbReference>
<evidence type="ECO:0000256" key="2">
    <source>
        <dbReference type="ARBA" id="ARBA00022552"/>
    </source>
</evidence>
<name>A0AAT9LFF3_9FIRM</name>
<dbReference type="EMBL" id="CP062796">
    <property type="protein sequence ID" value="QUL99730.1"/>
    <property type="molecule type" value="Genomic_DNA"/>
</dbReference>
<keyword evidence="4 6" id="KW-0808">Transferase</keyword>
<feature type="binding site" evidence="6">
    <location>
        <position position="111"/>
    </location>
    <ligand>
        <name>S-adenosyl-L-methionine</name>
        <dbReference type="ChEBI" id="CHEBI:59789"/>
    </ligand>
</feature>
<sequence length="303" mass="34238">MNSLRFHEPVMVEKVLSYVLGIRMNVFVDCTLGDGGHTLEILRATRDTLVIGIDIDREAVAAARERLTSSGFPGRAVVLREDYRNLPHVLARLGVPRIDAAIFDLGVSSRHLDDPERGFTYKGDAPLDMRMNPDSPKTARDIIMNSSEAELERIIREYGEERFSQKIARAIVERRSVKPIETASDLVEVILKAIPGRFRGGRLHPARRTFQALRIATNDEISKLGNSLQNAFYLLNPAGKLMVISYHSLEDRVVKGLFRELEKTGNARVLTKKPDRPSEAEVARNPRSRSAKMRVIERRDLSW</sequence>
<accession>A0AAT9LFF3</accession>
<proteinExistence type="inferred from homology"/>
<dbReference type="PANTHER" id="PTHR11265:SF0">
    <property type="entry name" value="12S RRNA N4-METHYLCYTIDINE METHYLTRANSFERASE"/>
    <property type="match status" value="1"/>
</dbReference>
<dbReference type="InterPro" id="IPR002903">
    <property type="entry name" value="RsmH"/>
</dbReference>
<comment type="subcellular location">
    <subcellularLocation>
        <location evidence="6">Cytoplasm</location>
    </subcellularLocation>
</comment>
<keyword evidence="3 6" id="KW-0489">Methyltransferase</keyword>
<feature type="binding site" evidence="6">
    <location>
        <begin position="35"/>
        <end position="37"/>
    </location>
    <ligand>
        <name>S-adenosyl-L-methionine</name>
        <dbReference type="ChEBI" id="CHEBI:59789"/>
    </ligand>
</feature>
<evidence type="ECO:0000256" key="3">
    <source>
        <dbReference type="ARBA" id="ARBA00022603"/>
    </source>
</evidence>
<feature type="region of interest" description="Disordered" evidence="7">
    <location>
        <begin position="270"/>
        <end position="291"/>
    </location>
</feature>
<dbReference type="Pfam" id="PF01795">
    <property type="entry name" value="Methyltransf_5"/>
    <property type="match status" value="1"/>
</dbReference>
<dbReference type="HAMAP" id="MF_01007">
    <property type="entry name" value="16SrRNA_methyltr_H"/>
    <property type="match status" value="1"/>
</dbReference>
<comment type="function">
    <text evidence="6">Specifically methylates the N4 position of cytidine in position 1402 (C1402) of 16S rRNA.</text>
</comment>
<feature type="binding site" evidence="6">
    <location>
        <position position="83"/>
    </location>
    <ligand>
        <name>S-adenosyl-L-methionine</name>
        <dbReference type="ChEBI" id="CHEBI:59789"/>
    </ligand>
</feature>
<keyword evidence="6" id="KW-0963">Cytoplasm</keyword>
<dbReference type="AlphaFoldDB" id="A0AAT9LFF3"/>
<feature type="binding site" evidence="6">
    <location>
        <position position="104"/>
    </location>
    <ligand>
        <name>S-adenosyl-L-methionine</name>
        <dbReference type="ChEBI" id="CHEBI:59789"/>
    </ligand>
</feature>
<keyword evidence="2 6" id="KW-0698">rRNA processing</keyword>
<dbReference type="Gene3D" id="3.40.50.150">
    <property type="entry name" value="Vaccinia Virus protein VP39"/>
    <property type="match status" value="1"/>
</dbReference>
<evidence type="ECO:0000313" key="8">
    <source>
        <dbReference type="EMBL" id="QUL99730.1"/>
    </source>
</evidence>
<feature type="compositionally biased region" description="Basic and acidic residues" evidence="7">
    <location>
        <begin position="272"/>
        <end position="284"/>
    </location>
</feature>
<comment type="catalytic activity">
    <reaction evidence="6">
        <text>cytidine(1402) in 16S rRNA + S-adenosyl-L-methionine = N(4)-methylcytidine(1402) in 16S rRNA + S-adenosyl-L-homocysteine + H(+)</text>
        <dbReference type="Rhea" id="RHEA:42928"/>
        <dbReference type="Rhea" id="RHEA-COMP:10286"/>
        <dbReference type="Rhea" id="RHEA-COMP:10287"/>
        <dbReference type="ChEBI" id="CHEBI:15378"/>
        <dbReference type="ChEBI" id="CHEBI:57856"/>
        <dbReference type="ChEBI" id="CHEBI:59789"/>
        <dbReference type="ChEBI" id="CHEBI:74506"/>
        <dbReference type="ChEBI" id="CHEBI:82748"/>
        <dbReference type="EC" id="2.1.1.199"/>
    </reaction>
</comment>
<dbReference type="GO" id="GO:0005737">
    <property type="term" value="C:cytoplasm"/>
    <property type="evidence" value="ECO:0007669"/>
    <property type="project" value="UniProtKB-SubCell"/>
</dbReference>
<evidence type="ECO:0000256" key="5">
    <source>
        <dbReference type="ARBA" id="ARBA00022691"/>
    </source>
</evidence>
<dbReference type="SUPFAM" id="SSF53335">
    <property type="entry name" value="S-adenosyl-L-methionine-dependent methyltransferases"/>
    <property type="match status" value="1"/>
</dbReference>
<dbReference type="KEGG" id="fcz:IMF26_10930"/>
<evidence type="ECO:0000256" key="4">
    <source>
        <dbReference type="ARBA" id="ARBA00022679"/>
    </source>
</evidence>
<comment type="similarity">
    <text evidence="1 6">Belongs to the methyltransferase superfamily. RsmH family.</text>
</comment>
<evidence type="ECO:0000256" key="6">
    <source>
        <dbReference type="HAMAP-Rule" id="MF_01007"/>
    </source>
</evidence>
<keyword evidence="5 6" id="KW-0949">S-adenosyl-L-methionine</keyword>
<reference evidence="8" key="1">
    <citation type="submission" date="2020-10" db="EMBL/GenBank/DDBJ databases">
        <authorList>
            <person name="Kadnikov V."/>
            <person name="Beletsky A.V."/>
            <person name="Mardanov A.V."/>
            <person name="Karnachuk O.V."/>
            <person name="Ravin N.V."/>
        </authorList>
    </citation>
    <scope>NUCLEOTIDE SEQUENCE</scope>
    <source>
        <strain evidence="8">Bu02</strain>
    </source>
</reference>
<dbReference type="GO" id="GO:0070475">
    <property type="term" value="P:rRNA base methylation"/>
    <property type="evidence" value="ECO:0007669"/>
    <property type="project" value="UniProtKB-UniRule"/>
</dbReference>
<dbReference type="GO" id="GO:0071424">
    <property type="term" value="F:rRNA (cytosine-N4-)-methyltransferase activity"/>
    <property type="evidence" value="ECO:0007669"/>
    <property type="project" value="UniProtKB-UniRule"/>
</dbReference>
<feature type="binding site" evidence="6">
    <location>
        <position position="54"/>
    </location>
    <ligand>
        <name>S-adenosyl-L-methionine</name>
        <dbReference type="ChEBI" id="CHEBI:59789"/>
    </ligand>
</feature>
<dbReference type="SUPFAM" id="SSF81799">
    <property type="entry name" value="Putative methyltransferase TM0872, insert domain"/>
    <property type="match status" value="1"/>
</dbReference>
<gene>
    <name evidence="6 8" type="primary">rsmH</name>
    <name evidence="8" type="ORF">IMF26_10930</name>
</gene>
<dbReference type="NCBIfam" id="TIGR00006">
    <property type="entry name" value="16S rRNA (cytosine(1402)-N(4))-methyltransferase RsmH"/>
    <property type="match status" value="1"/>
</dbReference>
<evidence type="ECO:0000256" key="1">
    <source>
        <dbReference type="ARBA" id="ARBA00010396"/>
    </source>
</evidence>